<protein>
    <submittedName>
        <fullName evidence="2">Uncharacterized protein</fullName>
    </submittedName>
</protein>
<evidence type="ECO:0000313" key="3">
    <source>
        <dbReference type="Proteomes" id="UP000230538"/>
    </source>
</evidence>
<dbReference type="AlphaFoldDB" id="A0A2M7WYD2"/>
<dbReference type="EMBL" id="PFXB01000034">
    <property type="protein sequence ID" value="PJA38154.1"/>
    <property type="molecule type" value="Genomic_DNA"/>
</dbReference>
<sequence length="199" mass="22862">MKTVQNNTSPTLADPAKQQALKSESNKISMAGFLVDNDRDKIAERKPERLEEFDAKVGRKKFSAITFYPIEITLKYQREAAKILYGNDSLESFYKLGVWDYHIVMDTQLGKILKALYFKDVKSTAMALPSIVNAVSRGIKVQVVDKGEREVEMIYENDPYPQTYFQGMFEEALRNSFHIKGTVTVNNYPDGKRVFNLKW</sequence>
<feature type="compositionally biased region" description="Polar residues" evidence="1">
    <location>
        <begin position="1"/>
        <end position="11"/>
    </location>
</feature>
<evidence type="ECO:0000256" key="1">
    <source>
        <dbReference type="SAM" id="MobiDB-lite"/>
    </source>
</evidence>
<reference evidence="3" key="1">
    <citation type="submission" date="2017-09" db="EMBL/GenBank/DDBJ databases">
        <title>Depth-based differentiation of microbial function through sediment-hosted aquifers and enrichment of novel symbionts in the deep terrestrial subsurface.</title>
        <authorList>
            <person name="Probst A.J."/>
            <person name="Ladd B."/>
            <person name="Jarett J.K."/>
            <person name="Geller-Mcgrath D.E."/>
            <person name="Sieber C.M.K."/>
            <person name="Emerson J.B."/>
            <person name="Anantharaman K."/>
            <person name="Thomas B.C."/>
            <person name="Malmstrom R."/>
            <person name="Stieglmeier M."/>
            <person name="Klingl A."/>
            <person name="Woyke T."/>
            <person name="Ryan C.M."/>
            <person name="Banfield J.F."/>
        </authorList>
    </citation>
    <scope>NUCLEOTIDE SEQUENCE [LARGE SCALE GENOMIC DNA]</scope>
</reference>
<name>A0A2M7WYD2_UNCKA</name>
<feature type="region of interest" description="Disordered" evidence="1">
    <location>
        <begin position="1"/>
        <end position="24"/>
    </location>
</feature>
<gene>
    <name evidence="2" type="ORF">CO181_01080</name>
</gene>
<accession>A0A2M7WYD2</accession>
<dbReference type="NCBIfam" id="TIGR02265">
    <property type="entry name" value="Mxa_TIGR02265"/>
    <property type="match status" value="1"/>
</dbReference>
<comment type="caution">
    <text evidence="2">The sequence shown here is derived from an EMBL/GenBank/DDBJ whole genome shotgun (WGS) entry which is preliminary data.</text>
</comment>
<proteinExistence type="predicted"/>
<dbReference type="Proteomes" id="UP000230538">
    <property type="component" value="Unassembled WGS sequence"/>
</dbReference>
<organism evidence="2 3">
    <name type="scientific">candidate division WWE3 bacterium CG_4_9_14_3_um_filter_43_9</name>
    <dbReference type="NCBI Taxonomy" id="1975082"/>
    <lineage>
        <taxon>Bacteria</taxon>
        <taxon>Katanobacteria</taxon>
    </lineage>
</organism>
<evidence type="ECO:0000313" key="2">
    <source>
        <dbReference type="EMBL" id="PJA38154.1"/>
    </source>
</evidence>
<dbReference type="Pfam" id="PF09536">
    <property type="entry name" value="DUF2378"/>
    <property type="match status" value="1"/>
</dbReference>
<dbReference type="InterPro" id="IPR011751">
    <property type="entry name" value="Mxa_paralog_2265"/>
</dbReference>